<feature type="compositionally biased region" description="Gly residues" evidence="1">
    <location>
        <begin position="61"/>
        <end position="70"/>
    </location>
</feature>
<evidence type="ECO:0000313" key="2">
    <source>
        <dbReference type="EMBL" id="KXZ46627.1"/>
    </source>
</evidence>
<sequence length="287" mass="30615">MASAGDSGPPVPKPGGLITAGGSRPWRPWFWPAFWPWPWPEPRHRAGPAALEPHATNPTGSGTGSPGDGGSVADRRGPAFGARVSDYNADDGLMDDEEGHNSDVCMYYDVSNSNWYTTLYGVDRCPDLPVGVKPVELSVTLSDGTEPSIGTAQAWEDAAGYMVVSLILDCPWMMMLDPNTAGASFAVTVTQIGVDGSVEGTWSHETTMTTYDGMPYRTCSSFRFDVRGNEGSGADVAPGPACTAYNRIVEFKVRRGVGGINPVTGHCKRRVETASPTRRLRPICIGA</sequence>
<comment type="caution">
    <text evidence="2">The sequence shown here is derived from an EMBL/GenBank/DDBJ whole genome shotgun (WGS) entry which is preliminary data.</text>
</comment>
<gene>
    <name evidence="2" type="ORF">GPECTOR_42g838</name>
</gene>
<reference evidence="3" key="1">
    <citation type="journal article" date="2016" name="Nat. Commun.">
        <title>The Gonium pectorale genome demonstrates co-option of cell cycle regulation during the evolution of multicellularity.</title>
        <authorList>
            <person name="Hanschen E.R."/>
            <person name="Marriage T.N."/>
            <person name="Ferris P.J."/>
            <person name="Hamaji T."/>
            <person name="Toyoda A."/>
            <person name="Fujiyama A."/>
            <person name="Neme R."/>
            <person name="Noguchi H."/>
            <person name="Minakuchi Y."/>
            <person name="Suzuki M."/>
            <person name="Kawai-Toyooka H."/>
            <person name="Smith D.R."/>
            <person name="Sparks H."/>
            <person name="Anderson J."/>
            <person name="Bakaric R."/>
            <person name="Luria V."/>
            <person name="Karger A."/>
            <person name="Kirschner M.W."/>
            <person name="Durand P.M."/>
            <person name="Michod R.E."/>
            <person name="Nozaki H."/>
            <person name="Olson B.J."/>
        </authorList>
    </citation>
    <scope>NUCLEOTIDE SEQUENCE [LARGE SCALE GENOMIC DNA]</scope>
    <source>
        <strain evidence="3">NIES-2863</strain>
    </source>
</reference>
<evidence type="ECO:0000256" key="1">
    <source>
        <dbReference type="SAM" id="MobiDB-lite"/>
    </source>
</evidence>
<keyword evidence="3" id="KW-1185">Reference proteome</keyword>
<name>A0A150G9V4_GONPE</name>
<evidence type="ECO:0000313" key="3">
    <source>
        <dbReference type="Proteomes" id="UP000075714"/>
    </source>
</evidence>
<proteinExistence type="predicted"/>
<dbReference type="OrthoDB" id="551882at2759"/>
<feature type="region of interest" description="Disordered" evidence="1">
    <location>
        <begin position="46"/>
        <end position="78"/>
    </location>
</feature>
<protein>
    <submittedName>
        <fullName evidence="2">Uncharacterized protein</fullName>
    </submittedName>
</protein>
<organism evidence="2 3">
    <name type="scientific">Gonium pectorale</name>
    <name type="common">Green alga</name>
    <dbReference type="NCBI Taxonomy" id="33097"/>
    <lineage>
        <taxon>Eukaryota</taxon>
        <taxon>Viridiplantae</taxon>
        <taxon>Chlorophyta</taxon>
        <taxon>core chlorophytes</taxon>
        <taxon>Chlorophyceae</taxon>
        <taxon>CS clade</taxon>
        <taxon>Chlamydomonadales</taxon>
        <taxon>Volvocaceae</taxon>
        <taxon>Gonium</taxon>
    </lineage>
</organism>
<dbReference type="Proteomes" id="UP000075714">
    <property type="component" value="Unassembled WGS sequence"/>
</dbReference>
<accession>A0A150G9V4</accession>
<dbReference type="AlphaFoldDB" id="A0A150G9V4"/>
<dbReference type="EMBL" id="LSYV01000043">
    <property type="protein sequence ID" value="KXZ46627.1"/>
    <property type="molecule type" value="Genomic_DNA"/>
</dbReference>